<evidence type="ECO:0000313" key="13">
    <source>
        <dbReference type="EMBL" id="BAV33256.1"/>
    </source>
</evidence>
<evidence type="ECO:0000256" key="7">
    <source>
        <dbReference type="ARBA" id="ARBA00023136"/>
    </source>
</evidence>
<dbReference type="PRINTS" id="PR00941">
    <property type="entry name" value="CDATPASE"/>
</dbReference>
<feature type="transmembrane region" description="Helical" evidence="10">
    <location>
        <begin position="23"/>
        <end position="42"/>
    </location>
</feature>
<dbReference type="SUPFAM" id="SSF81665">
    <property type="entry name" value="Calcium ATPase, transmembrane domain M"/>
    <property type="match status" value="1"/>
</dbReference>
<dbReference type="GO" id="GO:0015086">
    <property type="term" value="F:cadmium ion transmembrane transporter activity"/>
    <property type="evidence" value="ECO:0007669"/>
    <property type="project" value="TreeGrafter"/>
</dbReference>
<gene>
    <name evidence="13" type="ORF">SCL_0940</name>
</gene>
<dbReference type="NCBIfam" id="TIGR01512">
    <property type="entry name" value="ATPase-IB2_Cd"/>
    <property type="match status" value="1"/>
</dbReference>
<dbReference type="Pfam" id="PF00702">
    <property type="entry name" value="Hydrolase"/>
    <property type="match status" value="1"/>
</dbReference>
<dbReference type="GO" id="GO:0046872">
    <property type="term" value="F:metal ion binding"/>
    <property type="evidence" value="ECO:0007669"/>
    <property type="project" value="UniProtKB-KW"/>
</dbReference>
<keyword evidence="10" id="KW-1003">Cell membrane</keyword>
<accession>A0A1B4XEN5</accession>
<dbReference type="GO" id="GO:0016887">
    <property type="term" value="F:ATP hydrolysis activity"/>
    <property type="evidence" value="ECO:0007669"/>
    <property type="project" value="InterPro"/>
</dbReference>
<dbReference type="OrthoDB" id="9814270at2"/>
<comment type="similarity">
    <text evidence="2 10">Belongs to the cation transport ATPase (P-type) (TC 3.A.3) family. Type IB subfamily.</text>
</comment>
<dbReference type="PANTHER" id="PTHR48085:SF5">
    <property type="entry name" value="CADMIUM_ZINC-TRANSPORTING ATPASE HMA4-RELATED"/>
    <property type="match status" value="1"/>
</dbReference>
<keyword evidence="10" id="KW-0547">Nucleotide-binding</keyword>
<keyword evidence="3 10" id="KW-0812">Transmembrane</keyword>
<dbReference type="RefSeq" id="WP_096360137.1">
    <property type="nucleotide sequence ID" value="NZ_AP014879.1"/>
</dbReference>
<dbReference type="InterPro" id="IPR027256">
    <property type="entry name" value="P-typ_ATPase_IB"/>
</dbReference>
<dbReference type="KEGG" id="slim:SCL_0940"/>
<dbReference type="PRINTS" id="PR00119">
    <property type="entry name" value="CATATPASE"/>
</dbReference>
<evidence type="ECO:0000256" key="2">
    <source>
        <dbReference type="ARBA" id="ARBA00006024"/>
    </source>
</evidence>
<evidence type="ECO:0000313" key="14">
    <source>
        <dbReference type="Proteomes" id="UP000243180"/>
    </source>
</evidence>
<dbReference type="InterPro" id="IPR018303">
    <property type="entry name" value="ATPase_P-typ_P_site"/>
</dbReference>
<dbReference type="AlphaFoldDB" id="A0A1B4XEN5"/>
<evidence type="ECO:0000256" key="5">
    <source>
        <dbReference type="ARBA" id="ARBA00022967"/>
    </source>
</evidence>
<dbReference type="Proteomes" id="UP000243180">
    <property type="component" value="Chromosome"/>
</dbReference>
<dbReference type="PROSITE" id="PS00154">
    <property type="entry name" value="ATPASE_E1_E2"/>
    <property type="match status" value="1"/>
</dbReference>
<dbReference type="InterPro" id="IPR001757">
    <property type="entry name" value="P_typ_ATPase"/>
</dbReference>
<dbReference type="GO" id="GO:0005886">
    <property type="term" value="C:plasma membrane"/>
    <property type="evidence" value="ECO:0007669"/>
    <property type="project" value="UniProtKB-SubCell"/>
</dbReference>
<dbReference type="InterPro" id="IPR051014">
    <property type="entry name" value="Cation_Transport_ATPase_IB"/>
</dbReference>
<feature type="transmembrane region" description="Helical" evidence="10">
    <location>
        <begin position="587"/>
        <end position="614"/>
    </location>
</feature>
<organism evidence="13 14">
    <name type="scientific">Sulfuricaulis limicola</name>
    <dbReference type="NCBI Taxonomy" id="1620215"/>
    <lineage>
        <taxon>Bacteria</taxon>
        <taxon>Pseudomonadati</taxon>
        <taxon>Pseudomonadota</taxon>
        <taxon>Gammaproteobacteria</taxon>
        <taxon>Acidiferrobacterales</taxon>
        <taxon>Acidiferrobacteraceae</taxon>
        <taxon>Sulfuricaulis</taxon>
    </lineage>
</organism>
<keyword evidence="4 10" id="KW-0479">Metal-binding</keyword>
<reference evidence="13 14" key="1">
    <citation type="submission" date="2015-05" db="EMBL/GenBank/DDBJ databases">
        <title>Complete genome sequence of a sulfur-oxidizing gammaproteobacterium strain HA5.</title>
        <authorList>
            <person name="Miura A."/>
            <person name="Kojima H."/>
            <person name="Fukui M."/>
        </authorList>
    </citation>
    <scope>NUCLEOTIDE SEQUENCE [LARGE SCALE GENOMIC DNA]</scope>
    <source>
        <strain evidence="13 14">HA5</strain>
    </source>
</reference>
<keyword evidence="6 10" id="KW-1133">Transmembrane helix</keyword>
<dbReference type="GO" id="GO:0016463">
    <property type="term" value="F:P-type zinc transporter activity"/>
    <property type="evidence" value="ECO:0007669"/>
    <property type="project" value="UniProtKB-EC"/>
</dbReference>
<dbReference type="InterPro" id="IPR008250">
    <property type="entry name" value="ATPase_P-typ_transduc_dom_A_sf"/>
</dbReference>
<evidence type="ECO:0000259" key="12">
    <source>
        <dbReference type="Pfam" id="PF00122"/>
    </source>
</evidence>
<dbReference type="Gene3D" id="2.70.150.10">
    <property type="entry name" value="Calcium-transporting ATPase, cytoplasmic transduction domain A"/>
    <property type="match status" value="1"/>
</dbReference>
<keyword evidence="5" id="KW-1278">Translocase</keyword>
<dbReference type="InterPro" id="IPR059000">
    <property type="entry name" value="ATPase_P-type_domA"/>
</dbReference>
<dbReference type="EC" id="7.2.2.12" evidence="8"/>
<dbReference type="InParanoid" id="A0A1B4XEN5"/>
<comment type="catalytic activity">
    <reaction evidence="9">
        <text>Zn(2+)(in) + ATP + H2O = Zn(2+)(out) + ADP + phosphate + H(+)</text>
        <dbReference type="Rhea" id="RHEA:20621"/>
        <dbReference type="ChEBI" id="CHEBI:15377"/>
        <dbReference type="ChEBI" id="CHEBI:15378"/>
        <dbReference type="ChEBI" id="CHEBI:29105"/>
        <dbReference type="ChEBI" id="CHEBI:30616"/>
        <dbReference type="ChEBI" id="CHEBI:43474"/>
        <dbReference type="ChEBI" id="CHEBI:456216"/>
        <dbReference type="EC" id="7.2.2.12"/>
    </reaction>
</comment>
<evidence type="ECO:0000256" key="6">
    <source>
        <dbReference type="ARBA" id="ARBA00022989"/>
    </source>
</evidence>
<evidence type="ECO:0000256" key="4">
    <source>
        <dbReference type="ARBA" id="ARBA00022723"/>
    </source>
</evidence>
<dbReference type="InterPro" id="IPR023299">
    <property type="entry name" value="ATPase_P-typ_cyto_dom_N"/>
</dbReference>
<proteinExistence type="inferred from homology"/>
<protein>
    <recommendedName>
        <fullName evidence="8">P-type Zn(2+) transporter</fullName>
        <ecNumber evidence="8">7.2.2.12</ecNumber>
    </recommendedName>
</protein>
<name>A0A1B4XEN5_9GAMM</name>
<evidence type="ECO:0000256" key="8">
    <source>
        <dbReference type="ARBA" id="ARBA00039097"/>
    </source>
</evidence>
<feature type="transmembrane region" description="Helical" evidence="10">
    <location>
        <begin position="279"/>
        <end position="303"/>
    </location>
</feature>
<dbReference type="SUPFAM" id="SSF81653">
    <property type="entry name" value="Calcium ATPase, transduction domain A"/>
    <property type="match status" value="1"/>
</dbReference>
<dbReference type="FunCoup" id="A0A1B4XEN5">
    <property type="interactions" value="130"/>
</dbReference>
<dbReference type="FunFam" id="2.70.150.10:FF:000002">
    <property type="entry name" value="Copper-transporting ATPase 1, putative"/>
    <property type="match status" value="1"/>
</dbReference>
<dbReference type="EMBL" id="AP014879">
    <property type="protein sequence ID" value="BAV33256.1"/>
    <property type="molecule type" value="Genomic_DNA"/>
</dbReference>
<keyword evidence="14" id="KW-1185">Reference proteome</keyword>
<comment type="subcellular location">
    <subcellularLocation>
        <location evidence="10">Cell membrane</location>
    </subcellularLocation>
    <subcellularLocation>
        <location evidence="1">Membrane</location>
    </subcellularLocation>
</comment>
<dbReference type="PROSITE" id="PS01229">
    <property type="entry name" value="COF_2"/>
    <property type="match status" value="1"/>
</dbReference>
<evidence type="ECO:0000256" key="10">
    <source>
        <dbReference type="RuleBase" id="RU362081"/>
    </source>
</evidence>
<dbReference type="Pfam" id="PF00122">
    <property type="entry name" value="E1-E2_ATPase"/>
    <property type="match status" value="1"/>
</dbReference>
<evidence type="ECO:0000256" key="1">
    <source>
        <dbReference type="ARBA" id="ARBA00004370"/>
    </source>
</evidence>
<dbReference type="Gene3D" id="3.40.50.1000">
    <property type="entry name" value="HAD superfamily/HAD-like"/>
    <property type="match status" value="1"/>
</dbReference>
<evidence type="ECO:0000256" key="11">
    <source>
        <dbReference type="SAM" id="MobiDB-lite"/>
    </source>
</evidence>
<dbReference type="InterPro" id="IPR036412">
    <property type="entry name" value="HAD-like_sf"/>
</dbReference>
<dbReference type="NCBIfam" id="TIGR01525">
    <property type="entry name" value="ATPase-IB_hvy"/>
    <property type="match status" value="1"/>
</dbReference>
<dbReference type="NCBIfam" id="TIGR01494">
    <property type="entry name" value="ATPase_P-type"/>
    <property type="match status" value="1"/>
</dbReference>
<feature type="domain" description="P-type ATPase A" evidence="12">
    <location>
        <begin position="129"/>
        <end position="229"/>
    </location>
</feature>
<sequence>MTESSDDHGFEGPWWLYPPLRNALLAGLIAAVGFALAHLGFLPERIENIFYWLAIPLGGWHWTREGIEKLIEDKEVGIEILMIAATAGSGILGLWDEAAALVFLYGAAEGTEEYTYARTRASIRALLDLAPKEARVLRDGKESTVPAESLKAGDIFVVRPGEALPTDGVIRSGNSSLDESPVTGESAPVDKGPGMKVFAASINKQGALEIEATAAFADNSLSKIIHLVEEAQERKGKAQQWIERFGRRYTPAVLAGSVLLLVVPWLMNLPLAEWSARAVLLLVAAAPCALIMSTPVAMAAGIGSAGKRGILIKGGAHLEHLGVIRAVAFDKTGTLTHGEPVVTDIAALKGSEPELLAVAAALEHFSEHPLARAIVEEARKRGIAPPPAEAFEALTGAGVKARIDGKPWHIGNPDLFVRLGVDLASARERIGALQEQGKTVVLIGNEAGVHGLVALQDRLRADAKATIAGLHALGIRTAMLTGDNARTAHAVARLLGIDDVRAGLKPDEKVAAVQQLQKQYGAVLMVGDGVNDAPALAAATCGMAMGAAGTDAAIEAADIALMADDLAKVTEALHLGRKARRVSAQNIVFSILILTVMIPLALGGFLSVALTVLVHEASELLAVVNGLRAGRGSTSHA</sequence>
<dbReference type="InterPro" id="IPR023214">
    <property type="entry name" value="HAD_sf"/>
</dbReference>
<feature type="transmembrane region" description="Helical" evidence="10">
    <location>
        <begin position="249"/>
        <end position="267"/>
    </location>
</feature>
<evidence type="ECO:0000256" key="3">
    <source>
        <dbReference type="ARBA" id="ARBA00022692"/>
    </source>
</evidence>
<dbReference type="InterPro" id="IPR044492">
    <property type="entry name" value="P_typ_ATPase_HD_dom"/>
</dbReference>
<keyword evidence="7 10" id="KW-0472">Membrane</keyword>
<feature type="region of interest" description="Disordered" evidence="11">
    <location>
        <begin position="169"/>
        <end position="188"/>
    </location>
</feature>
<dbReference type="InterPro" id="IPR023298">
    <property type="entry name" value="ATPase_P-typ_TM_dom_sf"/>
</dbReference>
<dbReference type="SFLD" id="SFLDF00027">
    <property type="entry name" value="p-type_atpase"/>
    <property type="match status" value="1"/>
</dbReference>
<dbReference type="SFLD" id="SFLDG00002">
    <property type="entry name" value="C1.7:_P-type_atpase_like"/>
    <property type="match status" value="1"/>
</dbReference>
<dbReference type="GO" id="GO:0005524">
    <property type="term" value="F:ATP binding"/>
    <property type="evidence" value="ECO:0007669"/>
    <property type="project" value="UniProtKB-UniRule"/>
</dbReference>
<dbReference type="SFLD" id="SFLDS00003">
    <property type="entry name" value="Haloacid_Dehalogenase"/>
    <property type="match status" value="1"/>
</dbReference>
<dbReference type="SUPFAM" id="SSF56784">
    <property type="entry name" value="HAD-like"/>
    <property type="match status" value="1"/>
</dbReference>
<evidence type="ECO:0000256" key="9">
    <source>
        <dbReference type="ARBA" id="ARBA00047308"/>
    </source>
</evidence>
<keyword evidence="10" id="KW-0067">ATP-binding</keyword>
<dbReference type="PANTHER" id="PTHR48085">
    <property type="entry name" value="CADMIUM/ZINC-TRANSPORTING ATPASE HMA2-RELATED"/>
    <property type="match status" value="1"/>
</dbReference>
<dbReference type="Gene3D" id="3.40.1110.10">
    <property type="entry name" value="Calcium-transporting ATPase, cytoplasmic domain N"/>
    <property type="match status" value="1"/>
</dbReference>